<dbReference type="GO" id="GO:0032259">
    <property type="term" value="P:methylation"/>
    <property type="evidence" value="ECO:0007669"/>
    <property type="project" value="UniProtKB-KW"/>
</dbReference>
<evidence type="ECO:0000256" key="1">
    <source>
        <dbReference type="ARBA" id="ARBA00022603"/>
    </source>
</evidence>
<organism evidence="4 5">
    <name type="scientific">Thermoleophilum album</name>
    <dbReference type="NCBI Taxonomy" id="29539"/>
    <lineage>
        <taxon>Bacteria</taxon>
        <taxon>Bacillati</taxon>
        <taxon>Actinomycetota</taxon>
        <taxon>Thermoleophilia</taxon>
        <taxon>Thermoleophilales</taxon>
        <taxon>Thermoleophilaceae</taxon>
        <taxon>Thermoleophilum</taxon>
    </lineage>
</organism>
<dbReference type="AlphaFoldDB" id="A0A1H6FMS6"/>
<dbReference type="CDD" id="cd02440">
    <property type="entry name" value="AdoMet_MTases"/>
    <property type="match status" value="1"/>
</dbReference>
<dbReference type="SUPFAM" id="SSF53335">
    <property type="entry name" value="S-adenosyl-L-methionine-dependent methyltransferases"/>
    <property type="match status" value="1"/>
</dbReference>
<dbReference type="GO" id="GO:0008171">
    <property type="term" value="F:O-methyltransferase activity"/>
    <property type="evidence" value="ECO:0007669"/>
    <property type="project" value="InterPro"/>
</dbReference>
<gene>
    <name evidence="4" type="ORF">SAMN02745716_1021</name>
</gene>
<dbReference type="InterPro" id="IPR002935">
    <property type="entry name" value="SAM_O-MeTrfase"/>
</dbReference>
<dbReference type="EMBL" id="FNWJ01000001">
    <property type="protein sequence ID" value="SEH12221.1"/>
    <property type="molecule type" value="Genomic_DNA"/>
</dbReference>
<name>A0A1H6FMS6_THEAL</name>
<protein>
    <submittedName>
        <fullName evidence="4">Predicted O-methyltransferase YrrM</fullName>
    </submittedName>
</protein>
<dbReference type="RefSeq" id="WP_093116797.1">
    <property type="nucleotide sequence ID" value="NZ_FNWJ01000001.1"/>
</dbReference>
<keyword evidence="2 4" id="KW-0808">Transferase</keyword>
<reference evidence="5" key="1">
    <citation type="submission" date="2016-10" db="EMBL/GenBank/DDBJ databases">
        <authorList>
            <person name="Varghese N."/>
            <person name="Submissions S."/>
        </authorList>
    </citation>
    <scope>NUCLEOTIDE SEQUENCE [LARGE SCALE GENOMIC DNA]</scope>
    <source>
        <strain evidence="5">ATCC 35263</strain>
    </source>
</reference>
<evidence type="ECO:0000256" key="3">
    <source>
        <dbReference type="ARBA" id="ARBA00022691"/>
    </source>
</evidence>
<keyword evidence="1 4" id="KW-0489">Methyltransferase</keyword>
<keyword evidence="3" id="KW-0949">S-adenosyl-L-methionine</keyword>
<evidence type="ECO:0000313" key="4">
    <source>
        <dbReference type="EMBL" id="SEH12221.1"/>
    </source>
</evidence>
<dbReference type="STRING" id="29539.SAMN02745716_1021"/>
<dbReference type="PANTHER" id="PTHR43167">
    <property type="entry name" value="PUTATIVE (AFU_ORTHOLOGUE AFUA_6G01830)-RELATED"/>
    <property type="match status" value="1"/>
</dbReference>
<evidence type="ECO:0000313" key="5">
    <source>
        <dbReference type="Proteomes" id="UP000222056"/>
    </source>
</evidence>
<dbReference type="InterPro" id="IPR029063">
    <property type="entry name" value="SAM-dependent_MTases_sf"/>
</dbReference>
<dbReference type="PANTHER" id="PTHR43167:SF1">
    <property type="entry name" value="PUTATIVE (AFU_ORTHOLOGUE AFUA_6G01830)-RELATED"/>
    <property type="match status" value="1"/>
</dbReference>
<accession>A0A1H6FMS6</accession>
<sequence length="216" mass="23731">MTILADQVARYLRELRPTIDPLLAEMEELAQREGIPIVHRETGRLLALLCRLADPHVLEVGTAIGYSTVHMARELRRGRIVTLERDPVRAAQARDFLERAGCGARVEVVEGDALETLPRLDGTFNLLFLDGTKTEYARYLALAEPLLAPAALVAVDNVLMGGEVAWSDDRPGAWTPEQRSAVRDLARKLVASERWQGVVLPVGDGVALASAQKVQH</sequence>
<dbReference type="Proteomes" id="UP000222056">
    <property type="component" value="Unassembled WGS sequence"/>
</dbReference>
<dbReference type="Pfam" id="PF01596">
    <property type="entry name" value="Methyltransf_3"/>
    <property type="match status" value="1"/>
</dbReference>
<dbReference type="PROSITE" id="PS51682">
    <property type="entry name" value="SAM_OMT_I"/>
    <property type="match status" value="1"/>
</dbReference>
<dbReference type="Gene3D" id="3.40.50.150">
    <property type="entry name" value="Vaccinia Virus protein VP39"/>
    <property type="match status" value="1"/>
</dbReference>
<dbReference type="OrthoDB" id="4774874at2"/>
<proteinExistence type="predicted"/>
<keyword evidence="5" id="KW-1185">Reference proteome</keyword>
<evidence type="ECO:0000256" key="2">
    <source>
        <dbReference type="ARBA" id="ARBA00022679"/>
    </source>
</evidence>